<comment type="caution">
    <text evidence="2">The sequence shown here is derived from an EMBL/GenBank/DDBJ whole genome shotgun (WGS) entry which is preliminary data.</text>
</comment>
<evidence type="ECO:0000313" key="2">
    <source>
        <dbReference type="EMBL" id="GAA3715842.1"/>
    </source>
</evidence>
<protein>
    <submittedName>
        <fullName evidence="2">Uncharacterized protein</fullName>
    </submittedName>
</protein>
<gene>
    <name evidence="2" type="ORF">GCM10022224_096860</name>
</gene>
<dbReference type="EMBL" id="BAAAZP010000232">
    <property type="protein sequence ID" value="GAA3715842.1"/>
    <property type="molecule type" value="Genomic_DNA"/>
</dbReference>
<keyword evidence="3" id="KW-1185">Reference proteome</keyword>
<name>A0ABP7E8R7_9ACTN</name>
<feature type="region of interest" description="Disordered" evidence="1">
    <location>
        <begin position="31"/>
        <end position="50"/>
    </location>
</feature>
<reference evidence="3" key="1">
    <citation type="journal article" date="2019" name="Int. J. Syst. Evol. Microbiol.">
        <title>The Global Catalogue of Microorganisms (GCM) 10K type strain sequencing project: providing services to taxonomists for standard genome sequencing and annotation.</title>
        <authorList>
            <consortium name="The Broad Institute Genomics Platform"/>
            <consortium name="The Broad Institute Genome Sequencing Center for Infectious Disease"/>
            <person name="Wu L."/>
            <person name="Ma J."/>
        </authorList>
    </citation>
    <scope>NUCLEOTIDE SEQUENCE [LARGE SCALE GENOMIC DNA]</scope>
    <source>
        <strain evidence="3">JCM 16904</strain>
    </source>
</reference>
<accession>A0ABP7E8R7</accession>
<evidence type="ECO:0000313" key="3">
    <source>
        <dbReference type="Proteomes" id="UP001500902"/>
    </source>
</evidence>
<sequence>MYAVSAPATITVVMPMLTQASTRILVWPPSDPPVRWPRGGRSSGGGGGPAAAAALRAILLPGWVGAARWP</sequence>
<evidence type="ECO:0000256" key="1">
    <source>
        <dbReference type="SAM" id="MobiDB-lite"/>
    </source>
</evidence>
<dbReference type="Proteomes" id="UP001500902">
    <property type="component" value="Unassembled WGS sequence"/>
</dbReference>
<proteinExistence type="predicted"/>
<organism evidence="2 3">
    <name type="scientific">Nonomuraea antimicrobica</name>
    <dbReference type="NCBI Taxonomy" id="561173"/>
    <lineage>
        <taxon>Bacteria</taxon>
        <taxon>Bacillati</taxon>
        <taxon>Actinomycetota</taxon>
        <taxon>Actinomycetes</taxon>
        <taxon>Streptosporangiales</taxon>
        <taxon>Streptosporangiaceae</taxon>
        <taxon>Nonomuraea</taxon>
    </lineage>
</organism>